<proteinExistence type="predicted"/>
<dbReference type="EMBL" id="CM047742">
    <property type="protein sequence ID" value="KAJ0035712.1"/>
    <property type="molecule type" value="Genomic_DNA"/>
</dbReference>
<name>A0ACC0YIL9_9ROSI</name>
<reference evidence="2" key="1">
    <citation type="journal article" date="2023" name="G3 (Bethesda)">
        <title>Genome assembly and association tests identify interacting loci associated with vigor, precocity, and sex in interspecific pistachio rootstocks.</title>
        <authorList>
            <person name="Palmer W."/>
            <person name="Jacygrad E."/>
            <person name="Sagayaradj S."/>
            <person name="Cavanaugh K."/>
            <person name="Han R."/>
            <person name="Bertier L."/>
            <person name="Beede B."/>
            <person name="Kafkas S."/>
            <person name="Golino D."/>
            <person name="Preece J."/>
            <person name="Michelmore R."/>
        </authorList>
    </citation>
    <scope>NUCLEOTIDE SEQUENCE [LARGE SCALE GENOMIC DNA]</scope>
</reference>
<keyword evidence="2" id="KW-1185">Reference proteome</keyword>
<gene>
    <name evidence="1" type="ORF">Pint_25187</name>
</gene>
<protein>
    <submittedName>
        <fullName evidence="1">Uncharacterized protein</fullName>
    </submittedName>
</protein>
<dbReference type="Proteomes" id="UP001163603">
    <property type="component" value="Chromosome 7"/>
</dbReference>
<sequence>MDSSSFFNDDPTTNTTTRFSNLHLTNHPSCSSCGCNGNSAASSSTLFSSSASLKRPSFEPNTLQPSSKKPSIKPASLFGFSKIPLPTTSATTSPSVSASAPNTSPSHPFLQRCVSDLGDPLPTQVAAETPQSPQSQNANMVCPGTPLSAAKFPPIPSALRRSVSDPNPSPAPTFSSSSDGVEEYDVPNAKWAREVSNLMKQVTRKWDEKLGFEEDKGSEENHYQNNTNNVENNNATVDNCGEDCVEAVTMEKAGECLIIHFKCPCCRGYQILLSGKNCYYKLM</sequence>
<evidence type="ECO:0000313" key="1">
    <source>
        <dbReference type="EMBL" id="KAJ0035712.1"/>
    </source>
</evidence>
<accession>A0ACC0YIL9</accession>
<organism evidence="1 2">
    <name type="scientific">Pistacia integerrima</name>
    <dbReference type="NCBI Taxonomy" id="434235"/>
    <lineage>
        <taxon>Eukaryota</taxon>
        <taxon>Viridiplantae</taxon>
        <taxon>Streptophyta</taxon>
        <taxon>Embryophyta</taxon>
        <taxon>Tracheophyta</taxon>
        <taxon>Spermatophyta</taxon>
        <taxon>Magnoliopsida</taxon>
        <taxon>eudicotyledons</taxon>
        <taxon>Gunneridae</taxon>
        <taxon>Pentapetalae</taxon>
        <taxon>rosids</taxon>
        <taxon>malvids</taxon>
        <taxon>Sapindales</taxon>
        <taxon>Anacardiaceae</taxon>
        <taxon>Pistacia</taxon>
    </lineage>
</organism>
<evidence type="ECO:0000313" key="2">
    <source>
        <dbReference type="Proteomes" id="UP001163603"/>
    </source>
</evidence>
<comment type="caution">
    <text evidence="1">The sequence shown here is derived from an EMBL/GenBank/DDBJ whole genome shotgun (WGS) entry which is preliminary data.</text>
</comment>